<dbReference type="Proteomes" id="UP001205601">
    <property type="component" value="Unassembled WGS sequence"/>
</dbReference>
<dbReference type="RefSeq" id="WP_261494495.1">
    <property type="nucleotide sequence ID" value="NZ_JAOCQF010000001.1"/>
</dbReference>
<dbReference type="Pfam" id="PF02913">
    <property type="entry name" value="FAD-oxidase_C"/>
    <property type="match status" value="1"/>
</dbReference>
<reference evidence="6" key="1">
    <citation type="submission" date="2023-07" db="EMBL/GenBank/DDBJ databases">
        <title>Defluviimonas sediminis sp. nov., isolated from mangrove sediment.</title>
        <authorList>
            <person name="Liu L."/>
            <person name="Li J."/>
            <person name="Huang Y."/>
            <person name="Pan J."/>
            <person name="Li M."/>
        </authorList>
    </citation>
    <scope>NUCLEOTIDE SEQUENCE [LARGE SCALE GENOMIC DNA]</scope>
    <source>
        <strain evidence="6">FT324</strain>
    </source>
</reference>
<comment type="similarity">
    <text evidence="1">Belongs to the FAD-binding oxidoreductase/transferase type 4 family.</text>
</comment>
<dbReference type="InterPro" id="IPR004113">
    <property type="entry name" value="FAD-bd_oxidored_4_C"/>
</dbReference>
<dbReference type="PANTHER" id="PTHR43716:SF2">
    <property type="entry name" value="BLL6224 PROTEIN"/>
    <property type="match status" value="1"/>
</dbReference>
<keyword evidence="3" id="KW-0274">FAD</keyword>
<evidence type="ECO:0000259" key="4">
    <source>
        <dbReference type="PROSITE" id="PS51387"/>
    </source>
</evidence>
<name>A0ABT2NJH9_9RHOB</name>
<evidence type="ECO:0000313" key="5">
    <source>
        <dbReference type="EMBL" id="MCT8329072.1"/>
    </source>
</evidence>
<dbReference type="PROSITE" id="PS51387">
    <property type="entry name" value="FAD_PCMH"/>
    <property type="match status" value="1"/>
</dbReference>
<dbReference type="Pfam" id="PF01565">
    <property type="entry name" value="FAD_binding_4"/>
    <property type="match status" value="1"/>
</dbReference>
<dbReference type="Gene3D" id="3.30.70.2740">
    <property type="match status" value="1"/>
</dbReference>
<dbReference type="Gene3D" id="1.10.45.10">
    <property type="entry name" value="Vanillyl-alcohol Oxidase, Chain A, domain 4"/>
    <property type="match status" value="1"/>
</dbReference>
<keyword evidence="6" id="KW-1185">Reference proteome</keyword>
<accession>A0ABT2NJH9</accession>
<dbReference type="InterPro" id="IPR036318">
    <property type="entry name" value="FAD-bd_PCMH-like_sf"/>
</dbReference>
<dbReference type="InterPro" id="IPR016164">
    <property type="entry name" value="FAD-linked_Oxase-like_C"/>
</dbReference>
<dbReference type="Gene3D" id="3.30.43.10">
    <property type="entry name" value="Uridine Diphospho-n-acetylenolpyruvylglucosamine Reductase, domain 2"/>
    <property type="match status" value="1"/>
</dbReference>
<organism evidence="5 6">
    <name type="scientific">Albidovulum sediminis</name>
    <dbReference type="NCBI Taxonomy" id="3066345"/>
    <lineage>
        <taxon>Bacteria</taxon>
        <taxon>Pseudomonadati</taxon>
        <taxon>Pseudomonadota</taxon>
        <taxon>Alphaproteobacteria</taxon>
        <taxon>Rhodobacterales</taxon>
        <taxon>Paracoccaceae</taxon>
        <taxon>Albidovulum</taxon>
    </lineage>
</organism>
<proteinExistence type="inferred from homology"/>
<dbReference type="InterPro" id="IPR006094">
    <property type="entry name" value="Oxid_FAD_bind_N"/>
</dbReference>
<dbReference type="InterPro" id="IPR016169">
    <property type="entry name" value="FAD-bd_PCMH_sub2"/>
</dbReference>
<dbReference type="InterPro" id="IPR051264">
    <property type="entry name" value="FAD-oxidored/transferase_4"/>
</dbReference>
<evidence type="ECO:0000256" key="3">
    <source>
        <dbReference type="ARBA" id="ARBA00022827"/>
    </source>
</evidence>
<dbReference type="InterPro" id="IPR016167">
    <property type="entry name" value="FAD-bd_PCMH_sub1"/>
</dbReference>
<dbReference type="InterPro" id="IPR016171">
    <property type="entry name" value="Vanillyl_alc_oxidase_C-sub2"/>
</dbReference>
<dbReference type="SUPFAM" id="SSF55103">
    <property type="entry name" value="FAD-linked oxidases, C-terminal domain"/>
    <property type="match status" value="1"/>
</dbReference>
<evidence type="ECO:0000313" key="6">
    <source>
        <dbReference type="Proteomes" id="UP001205601"/>
    </source>
</evidence>
<dbReference type="Gene3D" id="3.30.70.2190">
    <property type="match status" value="1"/>
</dbReference>
<evidence type="ECO:0000256" key="2">
    <source>
        <dbReference type="ARBA" id="ARBA00022630"/>
    </source>
</evidence>
<evidence type="ECO:0000256" key="1">
    <source>
        <dbReference type="ARBA" id="ARBA00008000"/>
    </source>
</evidence>
<dbReference type="Gene3D" id="3.30.465.10">
    <property type="match status" value="1"/>
</dbReference>
<keyword evidence="2" id="KW-0285">Flavoprotein</keyword>
<feature type="domain" description="FAD-binding PCMH-type" evidence="4">
    <location>
        <begin position="35"/>
        <end position="216"/>
    </location>
</feature>
<dbReference type="InterPro" id="IPR016166">
    <property type="entry name" value="FAD-bd_PCMH"/>
</dbReference>
<dbReference type="PANTHER" id="PTHR43716">
    <property type="entry name" value="D-2-HYDROXYGLUTARATE DEHYDROGENASE, MITOCHONDRIAL"/>
    <property type="match status" value="1"/>
</dbReference>
<dbReference type="EMBL" id="JAOCQF010000001">
    <property type="protein sequence ID" value="MCT8329072.1"/>
    <property type="molecule type" value="Genomic_DNA"/>
</dbReference>
<comment type="caution">
    <text evidence="5">The sequence shown here is derived from an EMBL/GenBank/DDBJ whole genome shotgun (WGS) entry which is preliminary data.</text>
</comment>
<dbReference type="SUPFAM" id="SSF56176">
    <property type="entry name" value="FAD-binding/transporter-associated domain-like"/>
    <property type="match status" value="1"/>
</dbReference>
<sequence>MKPFLDGLSQCLGPAGLVTDPAEMAPHLTDWRRMFSGPALAVLRPGSTDQVSAAVRLCAQHGVAIVPQGGNTGLAGGATPMGTGPQVVLSLARMTAIGTPDPIGMVVEVQAGAILQRVKEVAAGCGRQLPISLAAEGSATIGGVISTNAGGLNVLRYGMARDFALGLEVVLPDGTVANGLKPLRKDNAGFDWKHLFIGSEGAFGIVTAAVLRLTPATRHRSVALLSVQDLPAAIRLLGLFQDRIGETLSAFELISAEAMRLVETRCGLACPVADGAWFLLVEVASSLDGLAGAMEATLEAAFGAGLVQDGTLAASEQQAQSLWALREHVTEAESRCGKSLKHDVSLPLRRMEAFLDSVRARLAELAPAARLNIFGHLGDGNLHVNVILGETPPAGASGITAMVHDLIAEAGGSISAEHGLGQYRLDEWCRLTPRTGRDLAIGIKRAIDPNCLMNPGKAIPVFSPPK</sequence>
<protein>
    <submittedName>
        <fullName evidence="5">FAD-binding oxidoreductase</fullName>
    </submittedName>
</protein>
<gene>
    <name evidence="5" type="ORF">N5I32_06065</name>
</gene>